<comment type="caution">
    <text evidence="1">The sequence shown here is derived from an EMBL/GenBank/DDBJ whole genome shotgun (WGS) entry which is preliminary data.</text>
</comment>
<evidence type="ECO:0000313" key="2">
    <source>
        <dbReference type="Proteomes" id="UP000552700"/>
    </source>
</evidence>
<proteinExistence type="predicted"/>
<organism evidence="1 2">
    <name type="scientific">Sphingobium subterraneum</name>
    <dbReference type="NCBI Taxonomy" id="627688"/>
    <lineage>
        <taxon>Bacteria</taxon>
        <taxon>Pseudomonadati</taxon>
        <taxon>Pseudomonadota</taxon>
        <taxon>Alphaproteobacteria</taxon>
        <taxon>Sphingomonadales</taxon>
        <taxon>Sphingomonadaceae</taxon>
        <taxon>Sphingobium</taxon>
    </lineage>
</organism>
<keyword evidence="2" id="KW-1185">Reference proteome</keyword>
<dbReference type="Proteomes" id="UP000552700">
    <property type="component" value="Unassembled WGS sequence"/>
</dbReference>
<dbReference type="AlphaFoldDB" id="A0A841IXD5"/>
<dbReference type="EMBL" id="JACIJP010000001">
    <property type="protein sequence ID" value="MBB6123609.1"/>
    <property type="molecule type" value="Genomic_DNA"/>
</dbReference>
<gene>
    <name evidence="1" type="ORF">FHS92_001316</name>
</gene>
<accession>A0A841IXD5</accession>
<protein>
    <submittedName>
        <fullName evidence="1">Uncharacterized protein</fullName>
    </submittedName>
</protein>
<name>A0A841IXD5_9SPHN</name>
<reference evidence="1 2" key="1">
    <citation type="submission" date="2020-08" db="EMBL/GenBank/DDBJ databases">
        <title>Genomic Encyclopedia of Type Strains, Phase IV (KMG-IV): sequencing the most valuable type-strain genomes for metagenomic binning, comparative biology and taxonomic classification.</title>
        <authorList>
            <person name="Goeker M."/>
        </authorList>
    </citation>
    <scope>NUCLEOTIDE SEQUENCE [LARGE SCALE GENOMIC DNA]</scope>
    <source>
        <strain evidence="1 2">DSM 102255</strain>
    </source>
</reference>
<dbReference type="RefSeq" id="WP_184078620.1">
    <property type="nucleotide sequence ID" value="NZ_JACIJP010000001.1"/>
</dbReference>
<evidence type="ECO:0000313" key="1">
    <source>
        <dbReference type="EMBL" id="MBB6123609.1"/>
    </source>
</evidence>
<sequence>MAAMLGSTNLLAHMQEDALTKPIIGSRTEECIPACVKHSGKQYEEADTERHGDYPP</sequence>